<dbReference type="Pfam" id="PF25989">
    <property type="entry name" value="YknX_C"/>
    <property type="match status" value="1"/>
</dbReference>
<dbReference type="EMBL" id="FRAM01000002">
    <property type="protein sequence ID" value="SHK25825.1"/>
    <property type="molecule type" value="Genomic_DNA"/>
</dbReference>
<dbReference type="InterPro" id="IPR058647">
    <property type="entry name" value="BSH_CzcB-like"/>
</dbReference>
<dbReference type="Gene3D" id="2.40.30.170">
    <property type="match status" value="1"/>
</dbReference>
<dbReference type="NCBIfam" id="TIGR01730">
    <property type="entry name" value="RND_mfp"/>
    <property type="match status" value="1"/>
</dbReference>
<dbReference type="RefSeq" id="WP_072997299.1">
    <property type="nucleotide sequence ID" value="NZ_FRAM01000002.1"/>
</dbReference>
<organism evidence="5 6">
    <name type="scientific">Epilithonimonas mollis</name>
    <dbReference type="NCBI Taxonomy" id="216903"/>
    <lineage>
        <taxon>Bacteria</taxon>
        <taxon>Pseudomonadati</taxon>
        <taxon>Bacteroidota</taxon>
        <taxon>Flavobacteriia</taxon>
        <taxon>Flavobacteriales</taxon>
        <taxon>Weeksellaceae</taxon>
        <taxon>Chryseobacterium group</taxon>
        <taxon>Epilithonimonas</taxon>
    </lineage>
</organism>
<feature type="domain" description="CusB-like beta-barrel" evidence="2">
    <location>
        <begin position="203"/>
        <end position="276"/>
    </location>
</feature>
<dbReference type="OrthoDB" id="9809068at2"/>
<protein>
    <submittedName>
        <fullName evidence="5">RND family efflux transporter, MFP subunit</fullName>
    </submittedName>
</protein>
<evidence type="ECO:0000259" key="2">
    <source>
        <dbReference type="Pfam" id="PF25954"/>
    </source>
</evidence>
<dbReference type="Proteomes" id="UP000184498">
    <property type="component" value="Unassembled WGS sequence"/>
</dbReference>
<dbReference type="PANTHER" id="PTHR30469">
    <property type="entry name" value="MULTIDRUG RESISTANCE PROTEIN MDTA"/>
    <property type="match status" value="1"/>
</dbReference>
<evidence type="ECO:0000259" key="3">
    <source>
        <dbReference type="Pfam" id="PF25973"/>
    </source>
</evidence>
<feature type="domain" description="YknX-like C-terminal permuted SH3-like" evidence="4">
    <location>
        <begin position="283"/>
        <end position="348"/>
    </location>
</feature>
<keyword evidence="6" id="KW-1185">Reference proteome</keyword>
<dbReference type="Pfam" id="PF25954">
    <property type="entry name" value="Beta-barrel_RND_2"/>
    <property type="match status" value="1"/>
</dbReference>
<evidence type="ECO:0000256" key="1">
    <source>
        <dbReference type="ARBA" id="ARBA00009477"/>
    </source>
</evidence>
<dbReference type="GO" id="GO:1990281">
    <property type="term" value="C:efflux pump complex"/>
    <property type="evidence" value="ECO:0007669"/>
    <property type="project" value="TreeGrafter"/>
</dbReference>
<evidence type="ECO:0000313" key="5">
    <source>
        <dbReference type="EMBL" id="SHK25825.1"/>
    </source>
</evidence>
<comment type="similarity">
    <text evidence="1">Belongs to the membrane fusion protein (MFP) (TC 8.A.1) family.</text>
</comment>
<dbReference type="Gene3D" id="2.40.50.100">
    <property type="match status" value="1"/>
</dbReference>
<dbReference type="InterPro" id="IPR058792">
    <property type="entry name" value="Beta-barrel_RND_2"/>
</dbReference>
<dbReference type="SUPFAM" id="SSF111369">
    <property type="entry name" value="HlyD-like secretion proteins"/>
    <property type="match status" value="1"/>
</dbReference>
<reference evidence="6" key="1">
    <citation type="submission" date="2016-11" db="EMBL/GenBank/DDBJ databases">
        <authorList>
            <person name="Varghese N."/>
            <person name="Submissions S."/>
        </authorList>
    </citation>
    <scope>NUCLEOTIDE SEQUENCE [LARGE SCALE GENOMIC DNA]</scope>
    <source>
        <strain evidence="6">DSM 18016</strain>
    </source>
</reference>
<gene>
    <name evidence="5" type="ORF">SAMN05444371_1612</name>
</gene>
<dbReference type="STRING" id="216903.SAMN05444371_1612"/>
<evidence type="ECO:0000313" key="6">
    <source>
        <dbReference type="Proteomes" id="UP000184498"/>
    </source>
</evidence>
<proteinExistence type="inferred from homology"/>
<accession>A0A1M6R005</accession>
<evidence type="ECO:0000259" key="4">
    <source>
        <dbReference type="Pfam" id="PF25989"/>
    </source>
</evidence>
<dbReference type="Gene3D" id="2.40.420.20">
    <property type="match status" value="1"/>
</dbReference>
<dbReference type="GO" id="GO:0015562">
    <property type="term" value="F:efflux transmembrane transporter activity"/>
    <property type="evidence" value="ECO:0007669"/>
    <property type="project" value="TreeGrafter"/>
</dbReference>
<name>A0A1M6R005_9FLAO</name>
<feature type="domain" description="CzcB-like barrel-sandwich hybrid" evidence="3">
    <location>
        <begin position="70"/>
        <end position="191"/>
    </location>
</feature>
<sequence>MRNKIFLIVGVLLVVGLVWFKLSSNQKKVDKEIRAEQEAVPFAIEAIAVTEEQFDDSFSYPGQLETTGMVNLVAETDGKVVKLNIQNGSKVSKGQVIAVLENPMKQPSHQIHQIEYEKAKVDYQRYAELHKQNNATGVELETARHALNMAEKQLKISQSELSRTTVIAPISGVIATKSASVGDYLSPGSPVAVIIPLNQLEVRFQVPEKEISKIKQGKPVRFTVDAYPTHHFEGVVSAIIPNANQAKTFPVLAKVNNNQHGITLMGGMTVNVDMDASEKISTLVIPRTAVRGDFNAPYVWLVGEGKKAVRRPFQKGRELEDYIEVISGLKPGDIVVTKGQSNITEGIDLTSVKITESKADIN</sequence>
<dbReference type="InterPro" id="IPR058637">
    <property type="entry name" value="YknX-like_C"/>
</dbReference>
<dbReference type="InterPro" id="IPR006143">
    <property type="entry name" value="RND_pump_MFP"/>
</dbReference>
<dbReference type="Pfam" id="PF25973">
    <property type="entry name" value="BSH_CzcB"/>
    <property type="match status" value="1"/>
</dbReference>
<dbReference type="AlphaFoldDB" id="A0A1M6R005"/>